<dbReference type="EMBL" id="MFQZ01000010">
    <property type="protein sequence ID" value="OGH87581.1"/>
    <property type="molecule type" value="Genomic_DNA"/>
</dbReference>
<feature type="region of interest" description="Disordered" evidence="1">
    <location>
        <begin position="156"/>
        <end position="177"/>
    </location>
</feature>
<dbReference type="STRING" id="1798704.A3J93_03595"/>
<protein>
    <submittedName>
        <fullName evidence="2">Uncharacterized protein</fullName>
    </submittedName>
</protein>
<evidence type="ECO:0000313" key="2">
    <source>
        <dbReference type="EMBL" id="OGH87581.1"/>
    </source>
</evidence>
<organism evidence="2 3">
    <name type="scientific">Candidatus Magasanikbacteria bacterium RIFOXYC2_FULL_42_28</name>
    <dbReference type="NCBI Taxonomy" id="1798704"/>
    <lineage>
        <taxon>Bacteria</taxon>
        <taxon>Candidatus Magasanikiibacteriota</taxon>
    </lineage>
</organism>
<dbReference type="AlphaFoldDB" id="A0A1F6NUN9"/>
<dbReference type="Proteomes" id="UP000177907">
    <property type="component" value="Unassembled WGS sequence"/>
</dbReference>
<comment type="caution">
    <text evidence="2">The sequence shown here is derived from an EMBL/GenBank/DDBJ whole genome shotgun (WGS) entry which is preliminary data.</text>
</comment>
<evidence type="ECO:0000256" key="1">
    <source>
        <dbReference type="SAM" id="MobiDB-lite"/>
    </source>
</evidence>
<evidence type="ECO:0000313" key="3">
    <source>
        <dbReference type="Proteomes" id="UP000177907"/>
    </source>
</evidence>
<sequence length="177" mass="20304">MAEFKRFTPEEMKIANSRAESVDHLINGKEVRRGGHGGSWPGEKVGGGAEYVRDDGVEKPRLHVTEDQLESARFNMAVAKVEKDYVFPDDNARAMFMKESGGEKLNQREIDYLVKLKELGDEYNRLKVLRKNKEMSTPAYSDKTFELNKQWMALRDNFDEDEHPTPDKGRDHGAQAR</sequence>
<proteinExistence type="predicted"/>
<feature type="compositionally biased region" description="Basic and acidic residues" evidence="1">
    <location>
        <begin position="163"/>
        <end position="177"/>
    </location>
</feature>
<accession>A0A1F6NUN9</accession>
<gene>
    <name evidence="2" type="ORF">A3J93_03595</name>
</gene>
<feature type="region of interest" description="Disordered" evidence="1">
    <location>
        <begin position="29"/>
        <end position="48"/>
    </location>
</feature>
<reference evidence="2 3" key="1">
    <citation type="journal article" date="2016" name="Nat. Commun.">
        <title>Thousands of microbial genomes shed light on interconnected biogeochemical processes in an aquifer system.</title>
        <authorList>
            <person name="Anantharaman K."/>
            <person name="Brown C.T."/>
            <person name="Hug L.A."/>
            <person name="Sharon I."/>
            <person name="Castelle C.J."/>
            <person name="Probst A.J."/>
            <person name="Thomas B.C."/>
            <person name="Singh A."/>
            <person name="Wilkins M.J."/>
            <person name="Karaoz U."/>
            <person name="Brodie E.L."/>
            <person name="Williams K.H."/>
            <person name="Hubbard S.S."/>
            <person name="Banfield J.F."/>
        </authorList>
    </citation>
    <scope>NUCLEOTIDE SEQUENCE [LARGE SCALE GENOMIC DNA]</scope>
</reference>
<name>A0A1F6NUN9_9BACT</name>
<feature type="compositionally biased region" description="Gly residues" evidence="1">
    <location>
        <begin position="36"/>
        <end position="48"/>
    </location>
</feature>